<proteinExistence type="predicted"/>
<dbReference type="WBParaSite" id="PS1159_v2.g24280.t1">
    <property type="protein sequence ID" value="PS1159_v2.g24280.t1"/>
    <property type="gene ID" value="PS1159_v2.g24280"/>
</dbReference>
<sequence>MLLLALYINILNETVKDFAKLKPEILNILKTYRPIRVVDCQYGISKSLKGKSQIIIHEFKEERSMVREYFKTGKNDWNCCECNRISTSSQIHESFADLLIQYGIVFVKIEHNCKPRQLSFVQQIQKLYKEKKIDEAVSLQKSVLGSEDSTLNRCGIGKQGKKSSTRTKEIDAEIASIISLRYSQQQMDNEEEHLSNRGEYFDESRDKLPPEDAFAKIIENLQDYTNEKAELNLFMVNGIAFAPIKHECQPKDYLLVMQYQKFLEEGDMFKARSMLKKVNFAYGALHLTNIVNELDTSLASSTKKRKVNDNKITDSKALTNSKDKIVHDNSASDNGVPPIKKSKKSNQNQMNETDMRQKSETTVEKKENAIPTTSIFSFQKPSITKLKEICTKLNVKYHNKGGRLWNKFKFNQIDTVFESSNIGIHYFQTDNFYEILLKFFTGITNQYEKIQKTIIDAFCENMVLSGGLTMKKFNQLYLNTVTDEHFNFIAKFLSCRIIIFDYEKGIRKYGKWKNPKSKSLTLVISFYKGLYSIVLSL</sequence>
<name>A0AC35G7L3_9BILA</name>
<reference evidence="2" key="1">
    <citation type="submission" date="2022-11" db="UniProtKB">
        <authorList>
            <consortium name="WormBaseParasite"/>
        </authorList>
    </citation>
    <scope>IDENTIFICATION</scope>
</reference>
<protein>
    <submittedName>
        <fullName evidence="2">Uncharacterized protein</fullName>
    </submittedName>
</protein>
<accession>A0AC35G7L3</accession>
<organism evidence="1 2">
    <name type="scientific">Panagrolaimus sp. PS1159</name>
    <dbReference type="NCBI Taxonomy" id="55785"/>
    <lineage>
        <taxon>Eukaryota</taxon>
        <taxon>Metazoa</taxon>
        <taxon>Ecdysozoa</taxon>
        <taxon>Nematoda</taxon>
        <taxon>Chromadorea</taxon>
        <taxon>Rhabditida</taxon>
        <taxon>Tylenchina</taxon>
        <taxon>Panagrolaimomorpha</taxon>
        <taxon>Panagrolaimoidea</taxon>
        <taxon>Panagrolaimidae</taxon>
        <taxon>Panagrolaimus</taxon>
    </lineage>
</organism>
<evidence type="ECO:0000313" key="2">
    <source>
        <dbReference type="WBParaSite" id="PS1159_v2.g24280.t1"/>
    </source>
</evidence>
<dbReference type="Proteomes" id="UP000887580">
    <property type="component" value="Unplaced"/>
</dbReference>
<evidence type="ECO:0000313" key="1">
    <source>
        <dbReference type="Proteomes" id="UP000887580"/>
    </source>
</evidence>